<reference evidence="2 3" key="1">
    <citation type="submission" date="2017-03" db="EMBL/GenBank/DDBJ databases">
        <title>Foreign affairs: Plasmid Transfer between Roseobacters and Rhizobia.</title>
        <authorList>
            <person name="Bartling P."/>
            <person name="Bunk B."/>
            <person name="Overmann J."/>
            <person name="Brinkmann H."/>
            <person name="Petersen J."/>
        </authorList>
    </citation>
    <scope>NUCLEOTIDE SEQUENCE [LARGE SCALE GENOMIC DNA]</scope>
    <source>
        <strain evidence="2 3">MACL11</strain>
    </source>
</reference>
<evidence type="ECO:0000313" key="2">
    <source>
        <dbReference type="EMBL" id="AQZ49418.1"/>
    </source>
</evidence>
<keyword evidence="1" id="KW-1133">Transmembrane helix</keyword>
<keyword evidence="1" id="KW-0812">Transmembrane</keyword>
<dbReference type="KEGG" id="mmed:Mame_00033"/>
<feature type="transmembrane region" description="Helical" evidence="1">
    <location>
        <begin position="132"/>
        <end position="150"/>
    </location>
</feature>
<keyword evidence="3" id="KW-1185">Reference proteome</keyword>
<dbReference type="Pfam" id="PF06055">
    <property type="entry name" value="ExoD"/>
    <property type="match status" value="1"/>
</dbReference>
<name>A0A1U9YVF6_9HYPH</name>
<dbReference type="InterPro" id="IPR010331">
    <property type="entry name" value="ExoD"/>
</dbReference>
<gene>
    <name evidence="2" type="ORF">Mame_00033</name>
</gene>
<feature type="transmembrane region" description="Helical" evidence="1">
    <location>
        <begin position="44"/>
        <end position="77"/>
    </location>
</feature>
<dbReference type="AlphaFoldDB" id="A0A1U9YVF6"/>
<dbReference type="STRING" id="1122214.Mame_00033"/>
<dbReference type="Proteomes" id="UP000191135">
    <property type="component" value="Chromosome"/>
</dbReference>
<keyword evidence="1" id="KW-0472">Membrane</keyword>
<evidence type="ECO:0000256" key="1">
    <source>
        <dbReference type="SAM" id="Phobius"/>
    </source>
</evidence>
<dbReference type="RefSeq" id="WP_018063534.1">
    <property type="nucleotide sequence ID" value="NZ_AQWH01000003.1"/>
</dbReference>
<feature type="transmembrane region" description="Helical" evidence="1">
    <location>
        <begin position="178"/>
        <end position="198"/>
    </location>
</feature>
<dbReference type="EMBL" id="CP020330">
    <property type="protein sequence ID" value="AQZ49418.1"/>
    <property type="molecule type" value="Genomic_DNA"/>
</dbReference>
<evidence type="ECO:0000313" key="3">
    <source>
        <dbReference type="Proteomes" id="UP000191135"/>
    </source>
</evidence>
<dbReference type="PANTHER" id="PTHR41795">
    <property type="entry name" value="EXOPOLYSACCHARIDE SYNTHESIS PROTEIN"/>
    <property type="match status" value="1"/>
</dbReference>
<dbReference type="eggNOG" id="COG3932">
    <property type="taxonomic scope" value="Bacteria"/>
</dbReference>
<accession>A0A1U9YVF6</accession>
<proteinExistence type="predicted"/>
<dbReference type="PANTHER" id="PTHR41795:SF1">
    <property type="entry name" value="EXOPOLYSACCHARIDE SYNTHESIS PROTEIN"/>
    <property type="match status" value="1"/>
</dbReference>
<protein>
    <submittedName>
        <fullName evidence="2">Exopolysaccharide synthesis, ExoD</fullName>
    </submittedName>
</protein>
<organism evidence="2 3">
    <name type="scientific">Martelella mediterranea DSM 17316</name>
    <dbReference type="NCBI Taxonomy" id="1122214"/>
    <lineage>
        <taxon>Bacteria</taxon>
        <taxon>Pseudomonadati</taxon>
        <taxon>Pseudomonadota</taxon>
        <taxon>Alphaproteobacteria</taxon>
        <taxon>Hyphomicrobiales</taxon>
        <taxon>Aurantimonadaceae</taxon>
        <taxon>Martelella</taxon>
    </lineage>
</organism>
<dbReference type="PIRSF" id="PIRSF033239">
    <property type="entry name" value="ExoD"/>
    <property type="match status" value="1"/>
</dbReference>
<sequence>MSPATAPEREFHSLTEIVQQTMEEAGDGHVSVDHLMASFGHASFVPLLILPALVLITPLSGVPGLSTLCGLIIMMIAAQQLVGHTRIWLPGWIRHRQIASARLQPAMAKVLPLTRFIDRTARERLTFLFKRPFKWLLPLACVIFGAIMPLMEFIPFSSSLIGVAVTLIAFSILTRDGIFALLALVPLGAVAWGVTSVLSSL</sequence>